<evidence type="ECO:0000256" key="7">
    <source>
        <dbReference type="ARBA" id="ARBA00022982"/>
    </source>
</evidence>
<dbReference type="InterPro" id="IPR011900">
    <property type="entry name" value="GRX_bact"/>
</dbReference>
<dbReference type="InterPro" id="IPR036249">
    <property type="entry name" value="Thioredoxin-like_sf"/>
</dbReference>
<evidence type="ECO:0000256" key="9">
    <source>
        <dbReference type="ARBA" id="ARBA00023157"/>
    </source>
</evidence>
<dbReference type="SUPFAM" id="SSF52833">
    <property type="entry name" value="Thioredoxin-like"/>
    <property type="match status" value="1"/>
</dbReference>
<dbReference type="Gene3D" id="3.40.30.10">
    <property type="entry name" value="Glutaredoxin"/>
    <property type="match status" value="1"/>
</dbReference>
<dbReference type="PRINTS" id="PR00368">
    <property type="entry name" value="FADPNR"/>
</dbReference>
<evidence type="ECO:0000256" key="3">
    <source>
        <dbReference type="ARBA" id="ARBA00020059"/>
    </source>
</evidence>
<keyword evidence="15" id="KW-1185">Reference proteome</keyword>
<dbReference type="Pfam" id="PF00462">
    <property type="entry name" value="Glutaredoxin"/>
    <property type="match status" value="1"/>
</dbReference>
<evidence type="ECO:0000259" key="12">
    <source>
        <dbReference type="Pfam" id="PF00462"/>
    </source>
</evidence>
<keyword evidence="9" id="KW-1015">Disulfide bond</keyword>
<dbReference type="EMBL" id="MARB01000010">
    <property type="protein sequence ID" value="ODJ87602.1"/>
    <property type="molecule type" value="Genomic_DNA"/>
</dbReference>
<accession>A0A7Z0VL21</accession>
<dbReference type="OrthoDB" id="9806179at2"/>
<proteinExistence type="inferred from homology"/>
<evidence type="ECO:0000256" key="11">
    <source>
        <dbReference type="ARBA" id="ARBA00024806"/>
    </source>
</evidence>
<dbReference type="InterPro" id="IPR002109">
    <property type="entry name" value="Glutaredoxin"/>
</dbReference>
<dbReference type="Pfam" id="PF07992">
    <property type="entry name" value="Pyr_redox_2"/>
    <property type="match status" value="1"/>
</dbReference>
<dbReference type="NCBIfam" id="TIGR02181">
    <property type="entry name" value="GRX_bact"/>
    <property type="match status" value="1"/>
</dbReference>
<dbReference type="Gene3D" id="3.50.50.60">
    <property type="entry name" value="FAD/NAD(P)-binding domain"/>
    <property type="match status" value="2"/>
</dbReference>
<dbReference type="PROSITE" id="PS51354">
    <property type="entry name" value="GLUTAREDOXIN_2"/>
    <property type="match status" value="1"/>
</dbReference>
<keyword evidence="7" id="KW-0249">Electron transport</keyword>
<evidence type="ECO:0000256" key="6">
    <source>
        <dbReference type="ARBA" id="ARBA00022827"/>
    </source>
</evidence>
<evidence type="ECO:0000256" key="1">
    <source>
        <dbReference type="ARBA" id="ARBA00007787"/>
    </source>
</evidence>
<keyword evidence="6" id="KW-0274">FAD</keyword>
<gene>
    <name evidence="14" type="primary">ahpF</name>
    <name evidence="14" type="ORF">CODIS_20170</name>
</gene>
<organism evidence="14 15">
    <name type="scientific">Candidatus Thiodiazotropha endolucinida</name>
    <dbReference type="NCBI Taxonomy" id="1655433"/>
    <lineage>
        <taxon>Bacteria</taxon>
        <taxon>Pseudomonadati</taxon>
        <taxon>Pseudomonadota</taxon>
        <taxon>Gammaproteobacteria</taxon>
        <taxon>Chromatiales</taxon>
        <taxon>Sedimenticolaceae</taxon>
        <taxon>Candidatus Thiodiazotropha</taxon>
    </lineage>
</organism>
<comment type="caution">
    <text evidence="14">The sequence shown here is derived from an EMBL/GenBank/DDBJ whole genome shotgun (WGS) entry which is preliminary data.</text>
</comment>
<evidence type="ECO:0000256" key="10">
    <source>
        <dbReference type="ARBA" id="ARBA00023284"/>
    </source>
</evidence>
<evidence type="ECO:0000313" key="14">
    <source>
        <dbReference type="EMBL" id="ODJ87602.1"/>
    </source>
</evidence>
<evidence type="ECO:0000259" key="13">
    <source>
        <dbReference type="Pfam" id="PF07992"/>
    </source>
</evidence>
<dbReference type="SUPFAM" id="SSF51905">
    <property type="entry name" value="FAD/NAD(P)-binding domain"/>
    <property type="match status" value="1"/>
</dbReference>
<comment type="similarity">
    <text evidence="2">Belongs to the class-II pyridine nucleotide-disulfide oxidoreductase family.</text>
</comment>
<keyword evidence="5" id="KW-0285">Flavoprotein</keyword>
<evidence type="ECO:0000256" key="5">
    <source>
        <dbReference type="ARBA" id="ARBA00022630"/>
    </source>
</evidence>
<dbReference type="InterPro" id="IPR011767">
    <property type="entry name" value="GLR_AS"/>
</dbReference>
<evidence type="ECO:0000313" key="15">
    <source>
        <dbReference type="Proteomes" id="UP000094769"/>
    </source>
</evidence>
<dbReference type="PROSITE" id="PS00195">
    <property type="entry name" value="GLUTAREDOXIN_1"/>
    <property type="match status" value="1"/>
</dbReference>
<evidence type="ECO:0000256" key="2">
    <source>
        <dbReference type="ARBA" id="ARBA00009333"/>
    </source>
</evidence>
<dbReference type="PRINTS" id="PR00469">
    <property type="entry name" value="PNDRDTASEII"/>
</dbReference>
<keyword evidence="10" id="KW-0676">Redox-active center</keyword>
<dbReference type="GO" id="GO:0045454">
    <property type="term" value="P:cell redox homeostasis"/>
    <property type="evidence" value="ECO:0007669"/>
    <property type="project" value="InterPro"/>
</dbReference>
<dbReference type="CDD" id="cd03418">
    <property type="entry name" value="GRX_GRXb_1_3_like"/>
    <property type="match status" value="1"/>
</dbReference>
<dbReference type="GO" id="GO:0016668">
    <property type="term" value="F:oxidoreductase activity, acting on a sulfur group of donors, NAD(P) as acceptor"/>
    <property type="evidence" value="ECO:0007669"/>
    <property type="project" value="UniProtKB-ARBA"/>
</dbReference>
<evidence type="ECO:0000256" key="8">
    <source>
        <dbReference type="ARBA" id="ARBA00023002"/>
    </source>
</evidence>
<dbReference type="PANTHER" id="PTHR48105">
    <property type="entry name" value="THIOREDOXIN REDUCTASE 1-RELATED-RELATED"/>
    <property type="match status" value="1"/>
</dbReference>
<dbReference type="PROSITE" id="PS00573">
    <property type="entry name" value="PYRIDINE_REDOX_2"/>
    <property type="match status" value="1"/>
</dbReference>
<dbReference type="RefSeq" id="WP_069124628.1">
    <property type="nucleotide sequence ID" value="NZ_MARB01000010.1"/>
</dbReference>
<feature type="domain" description="FAD/NAD(P)-binding" evidence="13">
    <location>
        <begin position="94"/>
        <end position="379"/>
    </location>
</feature>
<dbReference type="InterPro" id="IPR023753">
    <property type="entry name" value="FAD/NAD-binding_dom"/>
</dbReference>
<dbReference type="Proteomes" id="UP000094769">
    <property type="component" value="Unassembled WGS sequence"/>
</dbReference>
<dbReference type="InterPro" id="IPR036188">
    <property type="entry name" value="FAD/NAD-bd_sf"/>
</dbReference>
<evidence type="ECO:0000256" key="4">
    <source>
        <dbReference type="ARBA" id="ARBA00022448"/>
    </source>
</evidence>
<name>A0A7Z0VL21_9GAMM</name>
<dbReference type="AlphaFoldDB" id="A0A7Z0VL21"/>
<comment type="function">
    <text evidence="11">Serves to protect the cell against DNA damage by alkyl hydroperoxides. It can use either NADH or NADPH as electron donor for direct reduction of redox dyes or of alkyl hydroperoxides when combined with the AhpC protein.</text>
</comment>
<dbReference type="InterPro" id="IPR008255">
    <property type="entry name" value="Pyr_nucl-diS_OxRdtase_2_AS"/>
</dbReference>
<sequence>MNKIEIYSKSWCPYCNKAKALLKSKDLDYKEIDTTHDEALERQMVERSQRQTVPQIFINDESIGGYDDLAQINATGELDRKLGIAETTELQQVFDVVIVGAGPAGLSAALYAARKNLSVAVVSLDIGGQLGTTAEVENYPGMASVTGPALVSQFEEHADSYGITKLIGERVTGLSVKDRCRIVSTASGKEIHGRTAILASGADKRKLDIPGEKALAGKGVVYCATCDGPLFKGKRVAIVGGGNSALEAAIEMTGMASQVTLVSRGDWSGDDILQDKVNASTVKVLKGFDPSEIHGKERVTGLTLVNRADGSDRHLDLDGVFIEIGLAASSDYALDLLEANQRGEIHVDRDLETGMRGVFAAGDVNDGRDKQVVIAAADGAKAALAAFNYLVHQV</sequence>
<keyword evidence="8 14" id="KW-0560">Oxidoreductase</keyword>
<comment type="similarity">
    <text evidence="1">Belongs to the glutaredoxin family.</text>
</comment>
<keyword evidence="4" id="KW-0813">Transport</keyword>
<feature type="domain" description="Glutaredoxin" evidence="12">
    <location>
        <begin position="4"/>
        <end position="63"/>
    </location>
</feature>
<dbReference type="InterPro" id="IPR050097">
    <property type="entry name" value="Ferredoxin-NADP_redctase_2"/>
</dbReference>
<protein>
    <recommendedName>
        <fullName evidence="3">Alkyl hydroperoxide reductase subunit F</fullName>
    </recommendedName>
</protein>
<reference evidence="14 15" key="1">
    <citation type="submission" date="2016-06" db="EMBL/GenBank/DDBJ databases">
        <title>Genome sequence of endosymbiont of Candidatus Endolucinida thiodiazotropha.</title>
        <authorList>
            <person name="Poehlein A."/>
            <person name="Koenig S."/>
            <person name="Heiden S.E."/>
            <person name="Thuermer A."/>
            <person name="Voget S."/>
            <person name="Daniel R."/>
            <person name="Markert S."/>
            <person name="Gros O."/>
            <person name="Schweder T."/>
        </authorList>
    </citation>
    <scope>NUCLEOTIDE SEQUENCE [LARGE SCALE GENOMIC DNA]</scope>
    <source>
        <strain evidence="14 15">COS</strain>
    </source>
</reference>